<evidence type="ECO:0000256" key="1">
    <source>
        <dbReference type="ARBA" id="ARBA00002397"/>
    </source>
</evidence>
<organism evidence="4 5">
    <name type="scientific">Aequoribacter fuscus</name>
    <dbReference type="NCBI Taxonomy" id="2518989"/>
    <lineage>
        <taxon>Bacteria</taxon>
        <taxon>Pseudomonadati</taxon>
        <taxon>Pseudomonadota</taxon>
        <taxon>Gammaproteobacteria</taxon>
        <taxon>Cellvibrionales</taxon>
        <taxon>Halieaceae</taxon>
        <taxon>Aequoribacter</taxon>
    </lineage>
</organism>
<dbReference type="AlphaFoldDB" id="F3L5U8"/>
<sequence length="134" mass="15364">MASLKSDQKAISEALHKAQALRDILEQEFTFLKNNELDAFEKIQVRKSDTLNYLTENSPAIYEKVEQTLYDSLIEAFKVQMNECKSLHLRNALLVDRKLASTRSALELFKTPHNHSFGETYDKLGKLSKSSKVK</sequence>
<keyword evidence="5" id="KW-1185">Reference proteome</keyword>
<proteinExistence type="inferred from homology"/>
<dbReference type="InterPro" id="IPR007809">
    <property type="entry name" value="FlgN-like"/>
</dbReference>
<dbReference type="STRING" id="2518989.IMCC3088_497"/>
<evidence type="ECO:0000313" key="5">
    <source>
        <dbReference type="Proteomes" id="UP000005615"/>
    </source>
</evidence>
<protein>
    <submittedName>
        <fullName evidence="4">Uncharacterized protein</fullName>
    </submittedName>
</protein>
<comment type="similarity">
    <text evidence="2">Belongs to the FlgN family.</text>
</comment>
<accession>F3L5U8</accession>
<reference evidence="4 5" key="1">
    <citation type="journal article" date="2011" name="J. Bacteriol.">
        <title>Genome sequence of strain IMCC3088, a proteorhodopsin-containing marine bacterium belonging to the OM60/NOR5 clade.</title>
        <authorList>
            <person name="Jang Y."/>
            <person name="Oh H.M."/>
            <person name="Kang I."/>
            <person name="Lee K."/>
            <person name="Yang S.J."/>
            <person name="Cho J.C."/>
        </authorList>
    </citation>
    <scope>NUCLEOTIDE SEQUENCE [LARGE SCALE GENOMIC DNA]</scope>
    <source>
        <strain evidence="4 5">IMCC3088</strain>
    </source>
</reference>
<comment type="caution">
    <text evidence="4">The sequence shown here is derived from an EMBL/GenBank/DDBJ whole genome shotgun (WGS) entry which is preliminary data.</text>
</comment>
<comment type="function">
    <text evidence="1">Required for the efficient initiation of filament assembly.</text>
</comment>
<evidence type="ECO:0000313" key="4">
    <source>
        <dbReference type="EMBL" id="EGG28303.1"/>
    </source>
</evidence>
<keyword evidence="3" id="KW-1005">Bacterial flagellum biogenesis</keyword>
<dbReference type="Pfam" id="PF05130">
    <property type="entry name" value="FlgN"/>
    <property type="match status" value="1"/>
</dbReference>
<evidence type="ECO:0000256" key="2">
    <source>
        <dbReference type="ARBA" id="ARBA00007703"/>
    </source>
</evidence>
<dbReference type="EMBL" id="AEIG01000134">
    <property type="protein sequence ID" value="EGG28303.1"/>
    <property type="molecule type" value="Genomic_DNA"/>
</dbReference>
<dbReference type="InterPro" id="IPR036679">
    <property type="entry name" value="FlgN-like_sf"/>
</dbReference>
<dbReference type="Proteomes" id="UP000005615">
    <property type="component" value="Unassembled WGS sequence"/>
</dbReference>
<dbReference type="RefSeq" id="WP_009577242.1">
    <property type="nucleotide sequence ID" value="NZ_AEIG01000134.1"/>
</dbReference>
<name>F3L5U8_9GAMM</name>
<dbReference type="GO" id="GO:0044780">
    <property type="term" value="P:bacterial-type flagellum assembly"/>
    <property type="evidence" value="ECO:0007669"/>
    <property type="project" value="InterPro"/>
</dbReference>
<dbReference type="SUPFAM" id="SSF140566">
    <property type="entry name" value="FlgN-like"/>
    <property type="match status" value="1"/>
</dbReference>
<evidence type="ECO:0000256" key="3">
    <source>
        <dbReference type="ARBA" id="ARBA00022795"/>
    </source>
</evidence>
<gene>
    <name evidence="4" type="ORF">IMCC3088_497</name>
</gene>